<accession>A0A9C7G6F9</accession>
<keyword evidence="3" id="KW-1185">Reference proteome</keyword>
<dbReference type="RefSeq" id="WP_230494831.1">
    <property type="nucleotide sequence ID" value="NZ_CAKJTG010000001.1"/>
</dbReference>
<dbReference type="InterPro" id="IPR012454">
    <property type="entry name" value="DUF1659"/>
</dbReference>
<evidence type="ECO:0000259" key="1">
    <source>
        <dbReference type="Pfam" id="PF07872"/>
    </source>
</evidence>
<dbReference type="Pfam" id="PF07872">
    <property type="entry name" value="DUF1659"/>
    <property type="match status" value="1"/>
</dbReference>
<sequence>MAQATLVDSNLRLVFETGVNEKGEPIFKGKMYSNLKHEATAAQLYQAAQALGVLCKDPLYTVERTDRSDIMA</sequence>
<feature type="domain" description="DUF1659" evidence="1">
    <location>
        <begin position="2"/>
        <end position="71"/>
    </location>
</feature>
<proteinExistence type="predicted"/>
<name>A0A9C7G6F9_9BACI</name>
<organism evidence="2 3">
    <name type="scientific">Pseudoneobacillus rhizosphaerae</name>
    <dbReference type="NCBI Taxonomy" id="2880968"/>
    <lineage>
        <taxon>Bacteria</taxon>
        <taxon>Bacillati</taxon>
        <taxon>Bacillota</taxon>
        <taxon>Bacilli</taxon>
        <taxon>Bacillales</taxon>
        <taxon>Bacillaceae</taxon>
        <taxon>Pseudoneobacillus</taxon>
    </lineage>
</organism>
<dbReference type="Proteomes" id="UP000789845">
    <property type="component" value="Unassembled WGS sequence"/>
</dbReference>
<protein>
    <recommendedName>
        <fullName evidence="1">DUF1659 domain-containing protein</fullName>
    </recommendedName>
</protein>
<evidence type="ECO:0000313" key="3">
    <source>
        <dbReference type="Proteomes" id="UP000789845"/>
    </source>
</evidence>
<dbReference type="AlphaFoldDB" id="A0A9C7G6F9"/>
<gene>
    <name evidence="2" type="ORF">NEOCIP111885_00238</name>
</gene>
<reference evidence="2" key="1">
    <citation type="submission" date="2021-10" db="EMBL/GenBank/DDBJ databases">
        <authorList>
            <person name="Criscuolo A."/>
        </authorList>
    </citation>
    <scope>NUCLEOTIDE SEQUENCE</scope>
    <source>
        <strain evidence="2">CIP111885</strain>
    </source>
</reference>
<comment type="caution">
    <text evidence="2">The sequence shown here is derived from an EMBL/GenBank/DDBJ whole genome shotgun (WGS) entry which is preliminary data.</text>
</comment>
<dbReference type="EMBL" id="CAKJTG010000001">
    <property type="protein sequence ID" value="CAG9606550.1"/>
    <property type="molecule type" value="Genomic_DNA"/>
</dbReference>
<evidence type="ECO:0000313" key="2">
    <source>
        <dbReference type="EMBL" id="CAG9606550.1"/>
    </source>
</evidence>